<dbReference type="PANTHER" id="PTHR14145">
    <property type="entry name" value="26S PROTESOME SUBUNIT 6"/>
    <property type="match status" value="1"/>
</dbReference>
<dbReference type="FunFam" id="1.25.40.570:FF:000005">
    <property type="entry name" value="26S proteasome regulatory subunit N7"/>
    <property type="match status" value="1"/>
</dbReference>
<dbReference type="InterPro" id="IPR049549">
    <property type="entry name" value="RPN7_PSMD6_C"/>
</dbReference>
<feature type="coiled-coil region" evidence="4">
    <location>
        <begin position="74"/>
        <end position="101"/>
    </location>
</feature>
<dbReference type="InterPro" id="IPR000717">
    <property type="entry name" value="PCI_dom"/>
</dbReference>
<dbReference type="SUPFAM" id="SSF46785">
    <property type="entry name" value="Winged helix' DNA-binding domain"/>
    <property type="match status" value="1"/>
</dbReference>
<dbReference type="Pfam" id="PF21154">
    <property type="entry name" value="RPN7_PSMD6_C"/>
    <property type="match status" value="1"/>
</dbReference>
<reference evidence="7" key="1">
    <citation type="submission" date="2025-08" db="UniProtKB">
        <authorList>
            <consortium name="RefSeq"/>
        </authorList>
    </citation>
    <scope>IDENTIFICATION</scope>
    <source>
        <tissue evidence="7">Whole sample</tissue>
    </source>
</reference>
<dbReference type="PANTHER" id="PTHR14145:SF1">
    <property type="entry name" value="26S PROTEASOME NON-ATPASE REGULATORY SUBUNIT 6"/>
    <property type="match status" value="1"/>
</dbReference>
<organism evidence="6 7">
    <name type="scientific">Crassostrea virginica</name>
    <name type="common">Eastern oyster</name>
    <dbReference type="NCBI Taxonomy" id="6565"/>
    <lineage>
        <taxon>Eukaryota</taxon>
        <taxon>Metazoa</taxon>
        <taxon>Spiralia</taxon>
        <taxon>Lophotrochozoa</taxon>
        <taxon>Mollusca</taxon>
        <taxon>Bivalvia</taxon>
        <taxon>Autobranchia</taxon>
        <taxon>Pteriomorphia</taxon>
        <taxon>Ostreida</taxon>
        <taxon>Ostreoidea</taxon>
        <taxon>Ostreidae</taxon>
        <taxon>Crassostrea</taxon>
    </lineage>
</organism>
<evidence type="ECO:0000259" key="5">
    <source>
        <dbReference type="PROSITE" id="PS50250"/>
    </source>
</evidence>
<dbReference type="GeneID" id="111106458"/>
<feature type="domain" description="PCI" evidence="5">
    <location>
        <begin position="193"/>
        <end position="361"/>
    </location>
</feature>
<dbReference type="InterPro" id="IPR019585">
    <property type="entry name" value="Rpn7/CSN1"/>
</dbReference>
<dbReference type="SMART" id="SM00088">
    <property type="entry name" value="PINT"/>
    <property type="match status" value="1"/>
</dbReference>
<dbReference type="GO" id="GO:0005838">
    <property type="term" value="C:proteasome regulatory particle"/>
    <property type="evidence" value="ECO:0007669"/>
    <property type="project" value="TreeGrafter"/>
</dbReference>
<dbReference type="Gene3D" id="1.25.40.570">
    <property type="match status" value="1"/>
</dbReference>
<keyword evidence="4" id="KW-0175">Coiled coil</keyword>
<evidence type="ECO:0000256" key="4">
    <source>
        <dbReference type="SAM" id="Coils"/>
    </source>
</evidence>
<gene>
    <name evidence="7" type="primary">LOC111106458</name>
</gene>
<dbReference type="GO" id="GO:0043161">
    <property type="term" value="P:proteasome-mediated ubiquitin-dependent protein catabolic process"/>
    <property type="evidence" value="ECO:0007669"/>
    <property type="project" value="TreeGrafter"/>
</dbReference>
<dbReference type="OrthoDB" id="1452at2759"/>
<name>A0A8B8B0A7_CRAVI</name>
<dbReference type="RefSeq" id="XP_022296847.1">
    <property type="nucleotide sequence ID" value="XM_022441139.1"/>
</dbReference>
<dbReference type="AlphaFoldDB" id="A0A8B8B0A7"/>
<dbReference type="Pfam" id="PF01399">
    <property type="entry name" value="PCI"/>
    <property type="match status" value="1"/>
</dbReference>
<proteinExistence type="inferred from homology"/>
<accession>A0A8B8B0A7</accession>
<comment type="similarity">
    <text evidence="1">Belongs to the proteasome subunit S10 family.</text>
</comment>
<dbReference type="KEGG" id="cvn:111106458"/>
<protein>
    <recommendedName>
        <fullName evidence="2">26S proteasome non-ATPase regulatory subunit 6</fullName>
    </recommendedName>
</protein>
<evidence type="ECO:0000256" key="3">
    <source>
        <dbReference type="ARBA" id="ARBA00022942"/>
    </source>
</evidence>
<evidence type="ECO:0000256" key="2">
    <source>
        <dbReference type="ARBA" id="ARBA00014932"/>
    </source>
</evidence>
<dbReference type="InterPro" id="IPR036390">
    <property type="entry name" value="WH_DNA-bd_sf"/>
</dbReference>
<sequence length="389" mass="45806">MPIENLEEEGLEKNPNFEHAQSKFLLETDKYKNDVEIKKKLLVAIESNCMAPFYEELCKDLKWKCDENLLKKMKAANETELKKLDVSIEDAEKNLGETEVREFMLKKAEYLCKIGDKEASLSQFRKTQEKTVTLGYRLDLVFHLIRMGLYYMDHDLITRNLEKAQSLIDEGGDWDRRNRLKVYRGIYCMSIRDFKQAATLFLDTVATFTSYELMDYQTFVTYTVLCSMIALERPELREKVVKGSEILEVLHSLPKVRSFLFSLYDCHYSNFFRCLAQVEEILKFDRFLSPHYRYFTRELRIIAYTQLLESYRSLTLDYMANAFGVTTEFVDQELARFIAAGRLHCKIDKVKGIVETNRPDNKNWQYQATIKQGDILLNRVQKLSRVINI</sequence>
<keyword evidence="3" id="KW-0647">Proteasome</keyword>
<dbReference type="PROSITE" id="PS50250">
    <property type="entry name" value="PCI"/>
    <property type="match status" value="1"/>
</dbReference>
<evidence type="ECO:0000313" key="6">
    <source>
        <dbReference type="Proteomes" id="UP000694844"/>
    </source>
</evidence>
<dbReference type="InterPro" id="IPR045135">
    <property type="entry name" value="Rpn7_N"/>
</dbReference>
<dbReference type="Pfam" id="PF10602">
    <property type="entry name" value="RPN7"/>
    <property type="match status" value="1"/>
</dbReference>
<keyword evidence="6" id="KW-1185">Reference proteome</keyword>
<evidence type="ECO:0000313" key="7">
    <source>
        <dbReference type="RefSeq" id="XP_022296847.1"/>
    </source>
</evidence>
<dbReference type="Proteomes" id="UP000694844">
    <property type="component" value="Chromosome 8"/>
</dbReference>
<evidence type="ECO:0000256" key="1">
    <source>
        <dbReference type="ARBA" id="ARBA00005717"/>
    </source>
</evidence>